<dbReference type="Pfam" id="PF03184">
    <property type="entry name" value="DDE_1"/>
    <property type="match status" value="1"/>
</dbReference>
<organism evidence="2 3">
    <name type="scientific">Blattamonas nauphoetae</name>
    <dbReference type="NCBI Taxonomy" id="2049346"/>
    <lineage>
        <taxon>Eukaryota</taxon>
        <taxon>Metamonada</taxon>
        <taxon>Preaxostyla</taxon>
        <taxon>Oxymonadida</taxon>
        <taxon>Blattamonas</taxon>
    </lineage>
</organism>
<feature type="domain" description="DDE-1" evidence="1">
    <location>
        <begin position="187"/>
        <end position="319"/>
    </location>
</feature>
<evidence type="ECO:0000313" key="2">
    <source>
        <dbReference type="EMBL" id="KAK2947304.1"/>
    </source>
</evidence>
<protein>
    <recommendedName>
        <fullName evidence="1">DDE-1 domain-containing protein</fullName>
    </recommendedName>
</protein>
<dbReference type="EMBL" id="JARBJD010000205">
    <property type="protein sequence ID" value="KAK2947304.1"/>
    <property type="molecule type" value="Genomic_DNA"/>
</dbReference>
<proteinExistence type="predicted"/>
<evidence type="ECO:0000313" key="3">
    <source>
        <dbReference type="Proteomes" id="UP001281761"/>
    </source>
</evidence>
<name>A0ABQ9X8V3_9EUKA</name>
<dbReference type="InterPro" id="IPR004875">
    <property type="entry name" value="DDE_SF_endonuclease_dom"/>
</dbReference>
<comment type="caution">
    <text evidence="2">The sequence shown here is derived from an EMBL/GenBank/DDBJ whole genome shotgun (WGS) entry which is preliminary data.</text>
</comment>
<dbReference type="Proteomes" id="UP001281761">
    <property type="component" value="Unassembled WGS sequence"/>
</dbReference>
<sequence length="448" mass="51116">MVPGHYRRQSARLKRILGRKEYLQFGRVERAVRINIEHGFPLRLLSREMLLSYPVLRRAKKAFMKQRDIQKNGRPSRLNLEKRRHLVSELVDSVKIQKRITARDVTTKVGEVVPKPISPSFSYNLLHSEPKLDLTQPKVLSQQRITSSTVSTMKDLQLFSLNQPKLVHLAGCDPPPHIQPKRVKNATAMCVISADRTALKTHLIWPSERPKPEFDCLAPFPIVQHFQKSGYVNSSLFETIVIDHIFEEICQKRINLQLDDKWALLITDGPNTHLSPVLGEKGKVKQIHVLILPPNTTHITQPLDQTVYKRLKGNLRTKYNPPDPFTSAAHRAEIARILPGSLASCLNPDAIQESFEVTGIYPLSLATLLKNGHLIDDTTHKTERNDVKTRQSRLLTESTGHIDQDIPPPITQPKARNAMITDFFSPRKRMKLNINYDDDSIPENDEHP</sequence>
<accession>A0ABQ9X8V3</accession>
<keyword evidence="3" id="KW-1185">Reference proteome</keyword>
<reference evidence="2 3" key="1">
    <citation type="journal article" date="2022" name="bioRxiv">
        <title>Genomics of Preaxostyla Flagellates Illuminates Evolutionary Transitions and the Path Towards Mitochondrial Loss.</title>
        <authorList>
            <person name="Novak L.V.F."/>
            <person name="Treitli S.C."/>
            <person name="Pyrih J."/>
            <person name="Halakuc P."/>
            <person name="Pipaliya S.V."/>
            <person name="Vacek V."/>
            <person name="Brzon O."/>
            <person name="Soukal P."/>
            <person name="Eme L."/>
            <person name="Dacks J.B."/>
            <person name="Karnkowska A."/>
            <person name="Elias M."/>
            <person name="Hampl V."/>
        </authorList>
    </citation>
    <scope>NUCLEOTIDE SEQUENCE [LARGE SCALE GENOMIC DNA]</scope>
    <source>
        <strain evidence="2">NAU3</strain>
        <tissue evidence="2">Gut</tissue>
    </source>
</reference>
<gene>
    <name evidence="2" type="ORF">BLNAU_17780</name>
</gene>
<evidence type="ECO:0000259" key="1">
    <source>
        <dbReference type="Pfam" id="PF03184"/>
    </source>
</evidence>